<dbReference type="KEGG" id="mvs:MVIS_0552"/>
<dbReference type="PATRIC" id="fig|80854.5.peg.581"/>
<dbReference type="STRING" id="80854.MVIS_0552"/>
<dbReference type="PANTHER" id="PTHR33643:SF1">
    <property type="entry name" value="UREASE ACCESSORY PROTEIN D"/>
    <property type="match status" value="1"/>
</dbReference>
<organism evidence="6 8">
    <name type="scientific">Moritella viscosa</name>
    <dbReference type="NCBI Taxonomy" id="80854"/>
    <lineage>
        <taxon>Bacteria</taxon>
        <taxon>Pseudomonadati</taxon>
        <taxon>Pseudomonadota</taxon>
        <taxon>Gammaproteobacteria</taxon>
        <taxon>Alteromonadales</taxon>
        <taxon>Moritellaceae</taxon>
        <taxon>Moritella</taxon>
    </lineage>
</organism>
<proteinExistence type="inferred from homology"/>
<dbReference type="Pfam" id="PF01774">
    <property type="entry name" value="UreD"/>
    <property type="match status" value="1"/>
</dbReference>
<keyword evidence="2 4" id="KW-0996">Nickel insertion</keyword>
<evidence type="ECO:0000256" key="3">
    <source>
        <dbReference type="ARBA" id="ARBA00023186"/>
    </source>
</evidence>
<evidence type="ECO:0000313" key="8">
    <source>
        <dbReference type="Proteomes" id="UP000183794"/>
    </source>
</evidence>
<evidence type="ECO:0000313" key="7">
    <source>
        <dbReference type="Proteomes" id="UP000182660"/>
    </source>
</evidence>
<gene>
    <name evidence="4" type="primary">ureD</name>
    <name evidence="5" type="ORF">MT2528_0270</name>
    <name evidence="6" type="ORF">NVI5450_0254</name>
</gene>
<evidence type="ECO:0000313" key="5">
    <source>
        <dbReference type="EMBL" id="SGY82624.1"/>
    </source>
</evidence>
<dbReference type="EMBL" id="FPLD01000007">
    <property type="protein sequence ID" value="SGY83292.1"/>
    <property type="molecule type" value="Genomic_DNA"/>
</dbReference>
<evidence type="ECO:0000256" key="4">
    <source>
        <dbReference type="HAMAP-Rule" id="MF_01384"/>
    </source>
</evidence>
<comment type="similarity">
    <text evidence="1 4">Belongs to the UreD family.</text>
</comment>
<comment type="subunit">
    <text evidence="4">UreD, UreF and UreG form a complex that acts as a GTP-hydrolysis-dependent molecular chaperone, activating the urease apoprotein by helping to assemble the nickel containing metallocenter of UreC. The UreE protein probably delivers the nickel.</text>
</comment>
<evidence type="ECO:0000256" key="1">
    <source>
        <dbReference type="ARBA" id="ARBA00007177"/>
    </source>
</evidence>
<comment type="function">
    <text evidence="4">Required for maturation of urease via the functional incorporation of the urease nickel metallocenter.</text>
</comment>
<keyword evidence="7" id="KW-1185">Reference proteome</keyword>
<dbReference type="Proteomes" id="UP000183794">
    <property type="component" value="Unassembled WGS sequence"/>
</dbReference>
<name>A0A090ID75_9GAMM</name>
<reference evidence="6 8" key="1">
    <citation type="submission" date="2016-11" db="EMBL/GenBank/DDBJ databases">
        <authorList>
            <person name="Jaros S."/>
            <person name="Januszkiewicz K."/>
            <person name="Wedrychowicz H."/>
        </authorList>
    </citation>
    <scope>NUCLEOTIDE SEQUENCE [LARGE SCALE GENOMIC DNA]</scope>
    <source>
        <strain evidence="6">NVI 5450</strain>
    </source>
</reference>
<dbReference type="InterPro" id="IPR002669">
    <property type="entry name" value="UreD"/>
</dbReference>
<dbReference type="GO" id="GO:0016151">
    <property type="term" value="F:nickel cation binding"/>
    <property type="evidence" value="ECO:0007669"/>
    <property type="project" value="UniProtKB-UniRule"/>
</dbReference>
<accession>A0A090ID75</accession>
<dbReference type="RefSeq" id="WP_045109002.1">
    <property type="nucleotide sequence ID" value="NZ_CAWQZC010000098.1"/>
</dbReference>
<dbReference type="OrthoDB" id="9798842at2"/>
<reference evidence="5 7" key="2">
    <citation type="submission" date="2016-11" db="EMBL/GenBank/DDBJ databases">
        <authorList>
            <person name="Klemetsen T."/>
        </authorList>
    </citation>
    <scope>NUCLEOTIDE SEQUENCE [LARGE SCALE GENOMIC DNA]</scope>
    <source>
        <strain evidence="5">MT 2528</strain>
    </source>
</reference>
<dbReference type="PANTHER" id="PTHR33643">
    <property type="entry name" value="UREASE ACCESSORY PROTEIN D"/>
    <property type="match status" value="1"/>
</dbReference>
<dbReference type="AlphaFoldDB" id="A0A090ID75"/>
<comment type="subcellular location">
    <subcellularLocation>
        <location evidence="4">Cytoplasm</location>
    </subcellularLocation>
</comment>
<sequence>MSFPSTIRFSRPDSEQGWRAEIRLKYGVKGGKTRLLERQQVGPLAVQKTFYPEGGTCHTYLLHPPGGVVGGDQLSFDINVNSASHALLTTPGATKFYRSNGDTAWQSQELTAADGAFLEWLPMENIFFTGAEVRLTTDVKLEGNARFIGWEMQCFGRPVLDEDFTHGKIIGQTHIFRDGKLLLAENLRLQNKTQLDYAASLRGYPMMGCLYISPVDDALVSRINLVINEQQARFGDRVLLGASELEGLLVVRALGQHTEPMMASFVQIWSAVREAWLGYMPDAPRIWST</sequence>
<dbReference type="GO" id="GO:0005737">
    <property type="term" value="C:cytoplasm"/>
    <property type="evidence" value="ECO:0007669"/>
    <property type="project" value="UniProtKB-SubCell"/>
</dbReference>
<dbReference type="HAMAP" id="MF_01384">
    <property type="entry name" value="UreD"/>
    <property type="match status" value="1"/>
</dbReference>
<dbReference type="EMBL" id="FPLJ01000009">
    <property type="protein sequence ID" value="SGY82624.1"/>
    <property type="molecule type" value="Genomic_DNA"/>
</dbReference>
<evidence type="ECO:0000256" key="2">
    <source>
        <dbReference type="ARBA" id="ARBA00022988"/>
    </source>
</evidence>
<dbReference type="HOGENOM" id="CLU_056339_0_0_6"/>
<protein>
    <recommendedName>
        <fullName evidence="4">Urease accessory protein UreD</fullName>
    </recommendedName>
</protein>
<keyword evidence="4" id="KW-0963">Cytoplasm</keyword>
<dbReference type="GeneID" id="61294005"/>
<keyword evidence="3 4" id="KW-0143">Chaperone</keyword>
<dbReference type="Proteomes" id="UP000182660">
    <property type="component" value="Unassembled WGS sequence"/>
</dbReference>
<evidence type="ECO:0000313" key="6">
    <source>
        <dbReference type="EMBL" id="SGY83292.1"/>
    </source>
</evidence>